<organism evidence="2 3">
    <name type="scientific">Mesorhabditis belari</name>
    <dbReference type="NCBI Taxonomy" id="2138241"/>
    <lineage>
        <taxon>Eukaryota</taxon>
        <taxon>Metazoa</taxon>
        <taxon>Ecdysozoa</taxon>
        <taxon>Nematoda</taxon>
        <taxon>Chromadorea</taxon>
        <taxon>Rhabditida</taxon>
        <taxon>Rhabditina</taxon>
        <taxon>Rhabditomorpha</taxon>
        <taxon>Rhabditoidea</taxon>
        <taxon>Rhabditidae</taxon>
        <taxon>Mesorhabditinae</taxon>
        <taxon>Mesorhabditis</taxon>
    </lineage>
</organism>
<dbReference type="WBParaSite" id="MBELARI_LOCUS18554">
    <property type="protein sequence ID" value="MBELARI_LOCUS18554"/>
    <property type="gene ID" value="MBELARI_LOCUS18554"/>
</dbReference>
<proteinExistence type="predicted"/>
<feature type="compositionally biased region" description="Basic and acidic residues" evidence="1">
    <location>
        <begin position="192"/>
        <end position="211"/>
    </location>
</feature>
<evidence type="ECO:0000256" key="1">
    <source>
        <dbReference type="SAM" id="MobiDB-lite"/>
    </source>
</evidence>
<feature type="compositionally biased region" description="Basic and acidic residues" evidence="1">
    <location>
        <begin position="220"/>
        <end position="230"/>
    </location>
</feature>
<evidence type="ECO:0000313" key="3">
    <source>
        <dbReference type="WBParaSite" id="MBELARI_LOCUS18554"/>
    </source>
</evidence>
<name>A0AAF3EWL0_9BILA</name>
<feature type="compositionally biased region" description="Polar residues" evidence="1">
    <location>
        <begin position="121"/>
        <end position="144"/>
    </location>
</feature>
<dbReference type="Proteomes" id="UP000887575">
    <property type="component" value="Unassembled WGS sequence"/>
</dbReference>
<accession>A0AAF3EWL0</accession>
<keyword evidence="2" id="KW-1185">Reference proteome</keyword>
<reference evidence="3" key="1">
    <citation type="submission" date="2024-02" db="UniProtKB">
        <authorList>
            <consortium name="WormBaseParasite"/>
        </authorList>
    </citation>
    <scope>IDENTIFICATION</scope>
</reference>
<sequence length="230" mass="25139">MLRLKGFDRLLQILPLTRKSASVRPLDVTRSIATTTRFQTVKNGNDTKATDKKKPDGVTGSTKNALKVPLHAPSISTADVVTPKDQQEWNRHKGNGQEKKQAAESCTAPKSKMSKSELHKASSSKSVPPSEQPAQKSSKATAPSITPHEDAKASSKKVKKTKDKVDEAIKSYKDKKISEGSEKPSKKGSQKSTKDKGKKNAESQPSKESKKSGKPKKSKMRNEHAPKEEK</sequence>
<feature type="compositionally biased region" description="Basic and acidic residues" evidence="1">
    <location>
        <begin position="163"/>
        <end position="185"/>
    </location>
</feature>
<evidence type="ECO:0000313" key="2">
    <source>
        <dbReference type="Proteomes" id="UP000887575"/>
    </source>
</evidence>
<feature type="region of interest" description="Disordered" evidence="1">
    <location>
        <begin position="40"/>
        <end position="230"/>
    </location>
</feature>
<dbReference type="AlphaFoldDB" id="A0AAF3EWL0"/>
<feature type="compositionally biased region" description="Basic and acidic residues" evidence="1">
    <location>
        <begin position="85"/>
        <end position="102"/>
    </location>
</feature>
<protein>
    <submittedName>
        <fullName evidence="3">Uncharacterized protein</fullName>
    </submittedName>
</protein>